<dbReference type="Gene3D" id="3.90.980.10">
    <property type="entry name" value="DNA primase, catalytic core, N-terminal domain"/>
    <property type="match status" value="1"/>
</dbReference>
<accession>A0A841DSJ6</accession>
<sequence length="254" mass="27468">MQYLKDAGVEQVLAAGSMWRVGYAPDTANGVVDHLRSEGFGSSAMVRAGLAMWVDGELVDRHRDRLMLVARDARLSAVGFVGVELGGKVQFLSTGMALHQASNVLVGIEEQLDLLRGGATPVLVDDPVDAIAVSEMSRRLDGQWAGIPVVGDGLSTAQARMLRKFTMGDKVVVLLHGDEHRQKLTSGYLLDLAVYYDQVRAVALSCSPRELVSFEAGPRALQELLTTTRPALTYRIGHAAAGVEYEPPDRQLDL</sequence>
<dbReference type="InterPro" id="IPR013264">
    <property type="entry name" value="DNAG_N"/>
</dbReference>
<organism evidence="2 3">
    <name type="scientific">Kribbella solani</name>
    <dbReference type="NCBI Taxonomy" id="236067"/>
    <lineage>
        <taxon>Bacteria</taxon>
        <taxon>Bacillati</taxon>
        <taxon>Actinomycetota</taxon>
        <taxon>Actinomycetes</taxon>
        <taxon>Propionibacteriales</taxon>
        <taxon>Kribbellaceae</taxon>
        <taxon>Kribbella</taxon>
    </lineage>
</organism>
<dbReference type="AlphaFoldDB" id="A0A841DSJ6"/>
<evidence type="ECO:0000313" key="2">
    <source>
        <dbReference type="EMBL" id="MBB5979865.1"/>
    </source>
</evidence>
<comment type="caution">
    <text evidence="2">The sequence shown here is derived from an EMBL/GenBank/DDBJ whole genome shotgun (WGS) entry which is preliminary data.</text>
</comment>
<dbReference type="SUPFAM" id="SSF56731">
    <property type="entry name" value="DNA primase core"/>
    <property type="match status" value="1"/>
</dbReference>
<name>A0A841DSJ6_9ACTN</name>
<feature type="domain" description="DNA primase DNAG catalytic core N-terminal" evidence="1">
    <location>
        <begin position="2"/>
        <end position="89"/>
    </location>
</feature>
<gene>
    <name evidence="2" type="ORF">HDA44_003206</name>
</gene>
<protein>
    <recommendedName>
        <fullName evidence="1">DNA primase DNAG catalytic core N-terminal domain-containing protein</fullName>
    </recommendedName>
</protein>
<dbReference type="Pfam" id="PF08275">
    <property type="entry name" value="DNAG_N"/>
    <property type="match status" value="1"/>
</dbReference>
<proteinExistence type="predicted"/>
<dbReference type="Proteomes" id="UP000558997">
    <property type="component" value="Unassembled WGS sequence"/>
</dbReference>
<dbReference type="EMBL" id="JACHNF010000001">
    <property type="protein sequence ID" value="MBB5979865.1"/>
    <property type="molecule type" value="Genomic_DNA"/>
</dbReference>
<evidence type="ECO:0000313" key="3">
    <source>
        <dbReference type="Proteomes" id="UP000558997"/>
    </source>
</evidence>
<keyword evidence="3" id="KW-1185">Reference proteome</keyword>
<dbReference type="InterPro" id="IPR037068">
    <property type="entry name" value="DNA_primase_core_N_sf"/>
</dbReference>
<reference evidence="2 3" key="1">
    <citation type="submission" date="2020-08" db="EMBL/GenBank/DDBJ databases">
        <title>Sequencing the genomes of 1000 actinobacteria strains.</title>
        <authorList>
            <person name="Klenk H.-P."/>
        </authorList>
    </citation>
    <scope>NUCLEOTIDE SEQUENCE [LARGE SCALE GENOMIC DNA]</scope>
    <source>
        <strain evidence="2 3">DSM 17294</strain>
    </source>
</reference>
<evidence type="ECO:0000259" key="1">
    <source>
        <dbReference type="Pfam" id="PF08275"/>
    </source>
</evidence>